<reference evidence="1" key="1">
    <citation type="submission" date="2019-07" db="EMBL/GenBank/DDBJ databases">
        <authorList>
            <person name="Dittberner H."/>
        </authorList>
    </citation>
    <scope>NUCLEOTIDE SEQUENCE [LARGE SCALE GENOMIC DNA]</scope>
</reference>
<comment type="caution">
    <text evidence="1">The sequence shown here is derived from an EMBL/GenBank/DDBJ whole genome shotgun (WGS) entry which is preliminary data.</text>
</comment>
<dbReference type="Proteomes" id="UP000489600">
    <property type="component" value="Unassembled WGS sequence"/>
</dbReference>
<name>A0A565CPX5_9BRAS</name>
<proteinExistence type="predicted"/>
<keyword evidence="2" id="KW-1185">Reference proteome</keyword>
<accession>A0A565CPX5</accession>
<evidence type="ECO:0000313" key="2">
    <source>
        <dbReference type="Proteomes" id="UP000489600"/>
    </source>
</evidence>
<evidence type="ECO:0000313" key="1">
    <source>
        <dbReference type="EMBL" id="VVB15594.1"/>
    </source>
</evidence>
<organism evidence="1 2">
    <name type="scientific">Arabis nemorensis</name>
    <dbReference type="NCBI Taxonomy" id="586526"/>
    <lineage>
        <taxon>Eukaryota</taxon>
        <taxon>Viridiplantae</taxon>
        <taxon>Streptophyta</taxon>
        <taxon>Embryophyta</taxon>
        <taxon>Tracheophyta</taxon>
        <taxon>Spermatophyta</taxon>
        <taxon>Magnoliopsida</taxon>
        <taxon>eudicotyledons</taxon>
        <taxon>Gunneridae</taxon>
        <taxon>Pentapetalae</taxon>
        <taxon>rosids</taxon>
        <taxon>malvids</taxon>
        <taxon>Brassicales</taxon>
        <taxon>Brassicaceae</taxon>
        <taxon>Arabideae</taxon>
        <taxon>Arabis</taxon>
    </lineage>
</organism>
<dbReference type="AlphaFoldDB" id="A0A565CPX5"/>
<sequence length="78" mass="9006">MELHNFIRQNNIGDVEFEEPDASKDVLHGKQTINDDTNDDQSVRVEENTEAGAYMKVVRDQIAKEIWIAKSGVSRFRR</sequence>
<gene>
    <name evidence="1" type="ORF">ANE_LOCUS26038</name>
</gene>
<protein>
    <submittedName>
        <fullName evidence="1">Uncharacterized protein</fullName>
    </submittedName>
</protein>
<dbReference type="EMBL" id="CABITT030000008">
    <property type="protein sequence ID" value="VVB15594.1"/>
    <property type="molecule type" value="Genomic_DNA"/>
</dbReference>
<dbReference type="OrthoDB" id="1114168at2759"/>